<evidence type="ECO:0000313" key="2">
    <source>
        <dbReference type="EMBL" id="OGK17359.1"/>
    </source>
</evidence>
<gene>
    <name evidence="2" type="ORF">A2774_04130</name>
</gene>
<keyword evidence="1" id="KW-1133">Transmembrane helix</keyword>
<protein>
    <submittedName>
        <fullName evidence="2">Uncharacterized protein</fullName>
    </submittedName>
</protein>
<dbReference type="EMBL" id="MFZG01000009">
    <property type="protein sequence ID" value="OGK17359.1"/>
    <property type="molecule type" value="Genomic_DNA"/>
</dbReference>
<sequence length="234" mass="26153">MIAYSRHQNNKQNRSVWFALFILAAVIILIFTVGINLLLNTSHFIARLGQKESEPVNRNDRLIADIDIDSLPVATNSSRIIIGGSVINFELVEFYLNGDLVKETPLLVSDSFSEEIGDLNGGENEVFVIGKTKDATDEKKSKVYTVIYKSDKPKLEILEPEDGSKTNSQEIKVAGTTDKETYIRINNLPVVVDAQGFFQTLVKLKEGENKIEVSAQDIAENLETKILTVTYEKE</sequence>
<reference evidence="2 3" key="1">
    <citation type="journal article" date="2016" name="Nat. Commun.">
        <title>Thousands of microbial genomes shed light on interconnected biogeochemical processes in an aquifer system.</title>
        <authorList>
            <person name="Anantharaman K."/>
            <person name="Brown C.T."/>
            <person name="Hug L.A."/>
            <person name="Sharon I."/>
            <person name="Castelle C.J."/>
            <person name="Probst A.J."/>
            <person name="Thomas B.C."/>
            <person name="Singh A."/>
            <person name="Wilkins M.J."/>
            <person name="Karaoz U."/>
            <person name="Brodie E.L."/>
            <person name="Williams K.H."/>
            <person name="Hubbard S.S."/>
            <person name="Banfield J.F."/>
        </authorList>
    </citation>
    <scope>NUCLEOTIDE SEQUENCE [LARGE SCALE GENOMIC DNA]</scope>
</reference>
<comment type="caution">
    <text evidence="2">The sequence shown here is derived from an EMBL/GenBank/DDBJ whole genome shotgun (WGS) entry which is preliminary data.</text>
</comment>
<dbReference type="InterPro" id="IPR013783">
    <property type="entry name" value="Ig-like_fold"/>
</dbReference>
<name>A0A1F7GEQ2_9BACT</name>
<accession>A0A1F7GEQ2</accession>
<dbReference type="AlphaFoldDB" id="A0A1F7GEQ2"/>
<dbReference type="Proteomes" id="UP000177208">
    <property type="component" value="Unassembled WGS sequence"/>
</dbReference>
<dbReference type="Pfam" id="PF09136">
    <property type="entry name" value="Glucodextran_B"/>
    <property type="match status" value="1"/>
</dbReference>
<keyword evidence="1" id="KW-0472">Membrane</keyword>
<evidence type="ECO:0000313" key="3">
    <source>
        <dbReference type="Proteomes" id="UP000177208"/>
    </source>
</evidence>
<feature type="transmembrane region" description="Helical" evidence="1">
    <location>
        <begin position="16"/>
        <end position="39"/>
    </location>
</feature>
<organism evidence="2 3">
    <name type="scientific">Candidatus Roizmanbacteria bacterium RIFCSPHIGHO2_01_FULL_39_12c</name>
    <dbReference type="NCBI Taxonomy" id="1802031"/>
    <lineage>
        <taxon>Bacteria</taxon>
        <taxon>Candidatus Roizmaniibacteriota</taxon>
    </lineage>
</organism>
<evidence type="ECO:0000256" key="1">
    <source>
        <dbReference type="SAM" id="Phobius"/>
    </source>
</evidence>
<proteinExistence type="predicted"/>
<keyword evidence="1" id="KW-0812">Transmembrane</keyword>
<dbReference type="Gene3D" id="2.60.40.10">
    <property type="entry name" value="Immunoglobulins"/>
    <property type="match status" value="1"/>
</dbReference>